<dbReference type="Proteomes" id="UP000245838">
    <property type="component" value="Chromosome sggmmb4_Chromosome"/>
</dbReference>
<gene>
    <name evidence="9" type="primary">gabP</name>
    <name evidence="8" type="ordered locus">SG0174</name>
    <name evidence="9" type="ORF">SGGMMB4_00424</name>
</gene>
<feature type="transmembrane region" description="Helical" evidence="6">
    <location>
        <begin position="163"/>
        <end position="184"/>
    </location>
</feature>
<dbReference type="RefSeq" id="WP_011410038.1">
    <property type="nucleotide sequence ID" value="NC_007712.1"/>
</dbReference>
<evidence type="ECO:0000259" key="7">
    <source>
        <dbReference type="Pfam" id="PF00324"/>
    </source>
</evidence>
<evidence type="ECO:0000256" key="6">
    <source>
        <dbReference type="SAM" id="Phobius"/>
    </source>
</evidence>
<dbReference type="KEGG" id="sgl:SG0174"/>
<dbReference type="BioCyc" id="SGLO343509:SGP1_RS01630-MONOMER"/>
<evidence type="ECO:0000313" key="8">
    <source>
        <dbReference type="EMBL" id="BAE73449.1"/>
    </source>
</evidence>
<dbReference type="PIRSF" id="PIRSF006060">
    <property type="entry name" value="AA_transporter"/>
    <property type="match status" value="1"/>
</dbReference>
<evidence type="ECO:0000256" key="1">
    <source>
        <dbReference type="ARBA" id="ARBA00004429"/>
    </source>
</evidence>
<name>Q2NWM6_SODGM</name>
<keyword evidence="3 6" id="KW-0812">Transmembrane</keyword>
<dbReference type="PANTHER" id="PTHR43495">
    <property type="entry name" value="GABA PERMEASE"/>
    <property type="match status" value="1"/>
</dbReference>
<dbReference type="EMBL" id="AP008232">
    <property type="protein sequence ID" value="BAE73449.1"/>
    <property type="molecule type" value="Genomic_DNA"/>
</dbReference>
<reference evidence="9 11" key="2">
    <citation type="submission" date="2015-05" db="EMBL/GenBank/DDBJ databases">
        <authorList>
            <person name="Goodhead I."/>
        </authorList>
    </citation>
    <scope>NUCLEOTIDE SEQUENCE [LARGE SCALE GENOMIC DNA]</scope>
    <source>
        <strain evidence="9">B4</strain>
        <strain evidence="11">morsitans</strain>
    </source>
</reference>
<accession>Q2NWM6</accession>
<feature type="transmembrane region" description="Helical" evidence="6">
    <location>
        <begin position="204"/>
        <end position="223"/>
    </location>
</feature>
<feature type="transmembrane region" description="Helical" evidence="6">
    <location>
        <begin position="404"/>
        <end position="424"/>
    </location>
</feature>
<proteinExistence type="predicted"/>
<dbReference type="Pfam" id="PF00324">
    <property type="entry name" value="AA_permease"/>
    <property type="match status" value="1"/>
</dbReference>
<feature type="transmembrane region" description="Helical" evidence="6">
    <location>
        <begin position="49"/>
        <end position="69"/>
    </location>
</feature>
<dbReference type="OrthoDB" id="5297508at2"/>
<reference evidence="8 10" key="1">
    <citation type="journal article" date="2006" name="Genome Res.">
        <title>Massive genome erosion and functional adaptations provide insights into the symbiotic lifestyle of Sodalis glossinidius in the tsetse host.</title>
        <authorList>
            <person name="Toh H."/>
            <person name="Weiss B.L."/>
            <person name="Perkin S.A.H."/>
            <person name="Yamashita A."/>
            <person name="Oshima K."/>
            <person name="Hattori M."/>
            <person name="Aksoy S."/>
        </authorList>
    </citation>
    <scope>NUCLEOTIDE SEQUENCE [LARGE SCALE GENOMIC DNA]</scope>
    <source>
        <strain evidence="8">Morsitans</strain>
        <strain evidence="10">morsitans</strain>
    </source>
</reference>
<dbReference type="InterPro" id="IPR004841">
    <property type="entry name" value="AA-permease/SLC12A_dom"/>
</dbReference>
<feature type="domain" description="Amino acid permease/ SLC12A" evidence="7">
    <location>
        <begin position="22"/>
        <end position="434"/>
    </location>
</feature>
<feature type="transmembrane region" description="Helical" evidence="6">
    <location>
        <begin position="364"/>
        <end position="383"/>
    </location>
</feature>
<sequence>MKNVKASGASPSLGGGLSNRQVTMISIAGIIGAGLFIGSANAIAITGPAILISYAIAGLLVLLVMRMLCEMAVAQPDSGSFSTYAARAIGPWAGFTIGWLYWWFWVLVIPVEAIAGADILHAWFPSVAPWVFAVGIMALLTLTNLCHVRHFGEFEFWLSLVKVLAIIAFIVIGTLAVMGFWPLADVSGTARLFSHGGFMPNGPGAVLGGVLVTIFSFFGAEILSIAAVESQEPARQIRKSTNLIIYRIALFYILSIFLVVCLVDWDDPALPRQGTFQYVLSVLNVPGAKRIMDFVVLIAVSSCMNSALYTASRMFYALARRGDAPALGKRVSRHGTPCIAVLASTLAGFLGCLVNYLFPGKVFGFLLSSTGAVALLVYLFIAVSQLRMRGILERQGQPPQFKMWLFPWLNWLSIGIIASVLGYMACAPSYRYEALMTGVVALIVFLFSLMVCRHRAAESVTQLTPAREMDIEPTRL</sequence>
<dbReference type="Gene3D" id="1.20.1740.10">
    <property type="entry name" value="Amino acid/polyamine transporter I"/>
    <property type="match status" value="1"/>
</dbReference>
<keyword evidence="2" id="KW-0813">Transport</keyword>
<comment type="subcellular location">
    <subcellularLocation>
        <location evidence="1">Cell inner membrane</location>
        <topology evidence="1">Multi-pass membrane protein</topology>
    </subcellularLocation>
</comment>
<dbReference type="GO" id="GO:0055085">
    <property type="term" value="P:transmembrane transport"/>
    <property type="evidence" value="ECO:0007669"/>
    <property type="project" value="InterPro"/>
</dbReference>
<feature type="transmembrane region" description="Helical" evidence="6">
    <location>
        <begin position="430"/>
        <end position="452"/>
    </location>
</feature>
<dbReference type="eggNOG" id="COG1113">
    <property type="taxonomic scope" value="Bacteria"/>
</dbReference>
<dbReference type="HOGENOM" id="CLU_007946_9_3_6"/>
<keyword evidence="5 6" id="KW-0472">Membrane</keyword>
<keyword evidence="10" id="KW-1185">Reference proteome</keyword>
<feature type="transmembrane region" description="Helical" evidence="6">
    <location>
        <begin position="122"/>
        <end position="142"/>
    </location>
</feature>
<organism evidence="8 10">
    <name type="scientific">Sodalis glossinidius (strain morsitans)</name>
    <dbReference type="NCBI Taxonomy" id="343509"/>
    <lineage>
        <taxon>Bacteria</taxon>
        <taxon>Pseudomonadati</taxon>
        <taxon>Pseudomonadota</taxon>
        <taxon>Gammaproteobacteria</taxon>
        <taxon>Enterobacterales</taxon>
        <taxon>Bruguierivoracaceae</taxon>
        <taxon>Sodalis</taxon>
    </lineage>
</organism>
<evidence type="ECO:0000313" key="9">
    <source>
        <dbReference type="EMBL" id="CRL43801.1"/>
    </source>
</evidence>
<protein>
    <submittedName>
        <fullName evidence="9">GABA permease</fullName>
    </submittedName>
    <submittedName>
        <fullName evidence="8">Gamma-aminobutyrate transport protein</fullName>
    </submittedName>
</protein>
<dbReference type="PANTHER" id="PTHR43495:SF5">
    <property type="entry name" value="GAMMA-AMINOBUTYRIC ACID PERMEASE"/>
    <property type="match status" value="1"/>
</dbReference>
<dbReference type="FunFam" id="1.20.1740.10:FF:000001">
    <property type="entry name" value="Amino acid permease"/>
    <property type="match status" value="1"/>
</dbReference>
<evidence type="ECO:0000313" key="10">
    <source>
        <dbReference type="Proteomes" id="UP000001932"/>
    </source>
</evidence>
<evidence type="ECO:0000313" key="11">
    <source>
        <dbReference type="Proteomes" id="UP000245838"/>
    </source>
</evidence>
<feature type="transmembrane region" description="Helical" evidence="6">
    <location>
        <begin position="337"/>
        <end position="358"/>
    </location>
</feature>
<feature type="transmembrane region" description="Helical" evidence="6">
    <location>
        <begin position="81"/>
        <end position="102"/>
    </location>
</feature>
<keyword evidence="4 6" id="KW-1133">Transmembrane helix</keyword>
<evidence type="ECO:0000256" key="2">
    <source>
        <dbReference type="ARBA" id="ARBA00022448"/>
    </source>
</evidence>
<dbReference type="GO" id="GO:0005886">
    <property type="term" value="C:plasma membrane"/>
    <property type="evidence" value="ECO:0007669"/>
    <property type="project" value="UniProtKB-SubCell"/>
</dbReference>
<feature type="transmembrane region" description="Helical" evidence="6">
    <location>
        <begin position="21"/>
        <end position="43"/>
    </location>
</feature>
<evidence type="ECO:0000256" key="4">
    <source>
        <dbReference type="ARBA" id="ARBA00022989"/>
    </source>
</evidence>
<dbReference type="AlphaFoldDB" id="Q2NWM6"/>
<dbReference type="EMBL" id="LN854557">
    <property type="protein sequence ID" value="CRL43801.1"/>
    <property type="molecule type" value="Genomic_DNA"/>
</dbReference>
<feature type="transmembrane region" description="Helical" evidence="6">
    <location>
        <begin position="294"/>
        <end position="316"/>
    </location>
</feature>
<evidence type="ECO:0000256" key="5">
    <source>
        <dbReference type="ARBA" id="ARBA00023136"/>
    </source>
</evidence>
<dbReference type="Proteomes" id="UP000001932">
    <property type="component" value="Chromosome"/>
</dbReference>
<evidence type="ECO:0000256" key="3">
    <source>
        <dbReference type="ARBA" id="ARBA00022692"/>
    </source>
</evidence>
<feature type="transmembrane region" description="Helical" evidence="6">
    <location>
        <begin position="244"/>
        <end position="265"/>
    </location>
</feature>